<protein>
    <submittedName>
        <fullName evidence="5">ArsR family transcriptional regulator</fullName>
    </submittedName>
</protein>
<evidence type="ECO:0000259" key="4">
    <source>
        <dbReference type="PROSITE" id="PS50404"/>
    </source>
</evidence>
<dbReference type="CDD" id="cd03032">
    <property type="entry name" value="ArsC_Spx"/>
    <property type="match status" value="1"/>
</dbReference>
<gene>
    <name evidence="5" type="ORF">VC81_06125</name>
</gene>
<sequence>MTVTLYTTPSCSSCRKARLWLEDHGIAYREQNIFAHPLSTAAIKEILRLTEDGTEEIISTRSQAYQQIKTQLEDLPLKDLYQVIQRHPGILRRPILLDDRRLQVGYNEEEIRRFLPRSVRVESLAIAQRLANGQNEG</sequence>
<dbReference type="SUPFAM" id="SSF52833">
    <property type="entry name" value="Thioredoxin-like"/>
    <property type="match status" value="1"/>
</dbReference>
<accession>A0A0F3RS74</accession>
<dbReference type="Pfam" id="PF03960">
    <property type="entry name" value="ArsC"/>
    <property type="match status" value="1"/>
</dbReference>
<dbReference type="PANTHER" id="PTHR30041">
    <property type="entry name" value="ARSENATE REDUCTASE"/>
    <property type="match status" value="1"/>
</dbReference>
<comment type="similarity">
    <text evidence="3">Belongs to the ArsC family.</text>
</comment>
<dbReference type="PATRIC" id="fig|216463.3.peg.324"/>
<name>A0A0F3RS74_9LACO</name>
<dbReference type="STRING" id="216463.VC81_06125"/>
<feature type="domain" description="GST N-terminal" evidence="4">
    <location>
        <begin position="1"/>
        <end position="137"/>
    </location>
</feature>
<dbReference type="OrthoDB" id="9794155at2"/>
<evidence type="ECO:0000256" key="3">
    <source>
        <dbReference type="PROSITE-ProRule" id="PRU01282"/>
    </source>
</evidence>
<proteinExistence type="inferred from homology"/>
<reference evidence="5 6" key="1">
    <citation type="submission" date="2015-03" db="EMBL/GenBank/DDBJ databases">
        <authorList>
            <person name="Zheng J."/>
            <person name="Ganezle M."/>
        </authorList>
    </citation>
    <scope>NUCLEOTIDE SEQUENCE [LARGE SCALE GENOMIC DNA]</scope>
    <source>
        <strain evidence="5 6">LP38</strain>
    </source>
</reference>
<dbReference type="InterPro" id="IPR006660">
    <property type="entry name" value="Arsenate_reductase-like"/>
</dbReference>
<evidence type="ECO:0000256" key="1">
    <source>
        <dbReference type="ARBA" id="ARBA00023157"/>
    </source>
</evidence>
<dbReference type="NCBIfam" id="NF002459">
    <property type="entry name" value="PRK01655.1"/>
    <property type="match status" value="1"/>
</dbReference>
<dbReference type="InterPro" id="IPR004045">
    <property type="entry name" value="Glutathione_S-Trfase_N"/>
</dbReference>
<dbReference type="Gene3D" id="3.40.30.10">
    <property type="entry name" value="Glutaredoxin"/>
    <property type="match status" value="1"/>
</dbReference>
<dbReference type="EMBL" id="JZCR01000014">
    <property type="protein sequence ID" value="KJW12831.1"/>
    <property type="molecule type" value="Genomic_DNA"/>
</dbReference>
<dbReference type="InterPro" id="IPR036249">
    <property type="entry name" value="Thioredoxin-like_sf"/>
</dbReference>
<dbReference type="Proteomes" id="UP000033491">
    <property type="component" value="Unassembled WGS sequence"/>
</dbReference>
<dbReference type="PROSITE" id="PS50404">
    <property type="entry name" value="GST_NTER"/>
    <property type="match status" value="1"/>
</dbReference>
<dbReference type="InterPro" id="IPR006504">
    <property type="entry name" value="Tscrpt_reg_Spx/MgsR"/>
</dbReference>
<evidence type="ECO:0000256" key="2">
    <source>
        <dbReference type="ARBA" id="ARBA00023284"/>
    </source>
</evidence>
<comment type="caution">
    <text evidence="5">The sequence shown here is derived from an EMBL/GenBank/DDBJ whole genome shotgun (WGS) entry which is preliminary data.</text>
</comment>
<dbReference type="RefSeq" id="WP_045807261.1">
    <property type="nucleotide sequence ID" value="NZ_JZCR01000014.1"/>
</dbReference>
<dbReference type="PANTHER" id="PTHR30041:SF7">
    <property type="entry name" value="GLOBAL TRANSCRIPTIONAL REGULATOR SPX"/>
    <property type="match status" value="1"/>
</dbReference>
<keyword evidence="2" id="KW-0676">Redox-active center</keyword>
<organism evidence="5 6">
    <name type="scientific">Levilactobacillus spicheri</name>
    <dbReference type="NCBI Taxonomy" id="216463"/>
    <lineage>
        <taxon>Bacteria</taxon>
        <taxon>Bacillati</taxon>
        <taxon>Bacillota</taxon>
        <taxon>Bacilli</taxon>
        <taxon>Lactobacillales</taxon>
        <taxon>Lactobacillaceae</taxon>
        <taxon>Levilactobacillus</taxon>
    </lineage>
</organism>
<evidence type="ECO:0000313" key="6">
    <source>
        <dbReference type="Proteomes" id="UP000033491"/>
    </source>
</evidence>
<dbReference type="NCBIfam" id="TIGR01617">
    <property type="entry name" value="arsC_related"/>
    <property type="match status" value="1"/>
</dbReference>
<dbReference type="PROSITE" id="PS51353">
    <property type="entry name" value="ARSC"/>
    <property type="match status" value="1"/>
</dbReference>
<dbReference type="AlphaFoldDB" id="A0A0F3RS74"/>
<evidence type="ECO:0000313" key="5">
    <source>
        <dbReference type="EMBL" id="KJW12831.1"/>
    </source>
</evidence>
<keyword evidence="1" id="KW-1015">Disulfide bond</keyword>